<dbReference type="OrthoDB" id="1894490at2759"/>
<sequence length="365" mass="39696">MNPVPVALLGGTGLSGRVLYSILSSHPTFKCVSIIGSSASEDRRFEEVWEEKEKKLEEIHQNVGYERLPFPSNSDAGCVRPMTFETFLSSHTPTSVKFVFSTISPSLGFLETRLTSIGFTVVSISPHGRLPSNTFVIEHSLSSLPLAPASLYKSPNCVVCGLTPVLSCLVSNLRPLGLEVSGLTITTMQSLTGRGDSPYDTELCVGNMLPVGQIEDTEQYITSELNGLFGFSSSMSVDVRCYRGGAARCHLIDLRVLVGGLFVEDIHVQTDDVKKWCEEYDPCKEYYDLARTVGVHTTKAENTPIHFSSNKTGMLQSSVKGMTVVVTNLAVEKKMIKMTVMVDNLMKGAAGAQEAKNQDPTPSVP</sequence>
<dbReference type="SUPFAM" id="SSF51735">
    <property type="entry name" value="NAD(P)-binding Rossmann-fold domains"/>
    <property type="match status" value="1"/>
</dbReference>
<dbReference type="GO" id="GO:0009086">
    <property type="term" value="P:methionine biosynthetic process"/>
    <property type="evidence" value="ECO:0007669"/>
    <property type="project" value="TreeGrafter"/>
</dbReference>
<dbReference type="Gene3D" id="3.30.360.10">
    <property type="entry name" value="Dihydrodipicolinate Reductase, domain 2"/>
    <property type="match status" value="1"/>
</dbReference>
<gene>
    <name evidence="2" type="ORF">TrRE_jg13453</name>
</gene>
<dbReference type="InterPro" id="IPR051823">
    <property type="entry name" value="ASADH-related"/>
</dbReference>
<accession>A0A9W7ANR1</accession>
<evidence type="ECO:0000259" key="1">
    <source>
        <dbReference type="Pfam" id="PF01118"/>
    </source>
</evidence>
<dbReference type="GO" id="GO:0004073">
    <property type="term" value="F:aspartate-semialdehyde dehydrogenase activity"/>
    <property type="evidence" value="ECO:0007669"/>
    <property type="project" value="TreeGrafter"/>
</dbReference>
<dbReference type="InterPro" id="IPR036291">
    <property type="entry name" value="NAD(P)-bd_dom_sf"/>
</dbReference>
<dbReference type="AlphaFoldDB" id="A0A9W7ANR1"/>
<dbReference type="PANTHER" id="PTHR46718:SF1">
    <property type="entry name" value="ASPARTATE-SEMIALDEHYDE DEHYDROGENASE"/>
    <property type="match status" value="1"/>
</dbReference>
<dbReference type="Pfam" id="PF01118">
    <property type="entry name" value="Semialdhyde_dh"/>
    <property type="match status" value="1"/>
</dbReference>
<comment type="caution">
    <text evidence="2">The sequence shown here is derived from an EMBL/GenBank/DDBJ whole genome shotgun (WGS) entry which is preliminary data.</text>
</comment>
<dbReference type="SUPFAM" id="SSF55347">
    <property type="entry name" value="Glyceraldehyde-3-phosphate dehydrogenase-like, C-terminal domain"/>
    <property type="match status" value="1"/>
</dbReference>
<feature type="domain" description="Semialdehyde dehydrogenase NAD-binding" evidence="1">
    <location>
        <begin position="6"/>
        <end position="57"/>
    </location>
</feature>
<dbReference type="Proteomes" id="UP001165082">
    <property type="component" value="Unassembled WGS sequence"/>
</dbReference>
<dbReference type="PANTHER" id="PTHR46718">
    <property type="entry name" value="ASPARTATE-SEMIALDEHYDE DEHYDROGENASE"/>
    <property type="match status" value="1"/>
</dbReference>
<dbReference type="InterPro" id="IPR000534">
    <property type="entry name" value="Semialdehyde_DH_NAD-bd"/>
</dbReference>
<dbReference type="Gene3D" id="3.40.50.720">
    <property type="entry name" value="NAD(P)-binding Rossmann-like Domain"/>
    <property type="match status" value="1"/>
</dbReference>
<evidence type="ECO:0000313" key="3">
    <source>
        <dbReference type="Proteomes" id="UP001165082"/>
    </source>
</evidence>
<evidence type="ECO:0000313" key="2">
    <source>
        <dbReference type="EMBL" id="GMH74546.1"/>
    </source>
</evidence>
<name>A0A9W7ANR1_9STRA</name>
<protein>
    <recommendedName>
        <fullName evidence="1">Semialdehyde dehydrogenase NAD-binding domain-containing protein</fullName>
    </recommendedName>
</protein>
<organism evidence="2 3">
    <name type="scientific">Triparma retinervis</name>
    <dbReference type="NCBI Taxonomy" id="2557542"/>
    <lineage>
        <taxon>Eukaryota</taxon>
        <taxon>Sar</taxon>
        <taxon>Stramenopiles</taxon>
        <taxon>Ochrophyta</taxon>
        <taxon>Bolidophyceae</taxon>
        <taxon>Parmales</taxon>
        <taxon>Triparmaceae</taxon>
        <taxon>Triparma</taxon>
    </lineage>
</organism>
<keyword evidence="3" id="KW-1185">Reference proteome</keyword>
<proteinExistence type="predicted"/>
<reference evidence="2" key="1">
    <citation type="submission" date="2022-07" db="EMBL/GenBank/DDBJ databases">
        <title>Genome analysis of Parmales, a sister group of diatoms, reveals the evolutionary specialization of diatoms from phago-mixotrophs to photoautotrophs.</title>
        <authorList>
            <person name="Ban H."/>
            <person name="Sato S."/>
            <person name="Yoshikawa S."/>
            <person name="Kazumasa Y."/>
            <person name="Nakamura Y."/>
            <person name="Ichinomiya M."/>
            <person name="Saitoh K."/>
            <person name="Sato N."/>
            <person name="Blanc-Mathieu R."/>
            <person name="Endo H."/>
            <person name="Kuwata A."/>
            <person name="Ogata H."/>
        </authorList>
    </citation>
    <scope>NUCLEOTIDE SEQUENCE</scope>
</reference>
<dbReference type="GO" id="GO:0009088">
    <property type="term" value="P:threonine biosynthetic process"/>
    <property type="evidence" value="ECO:0007669"/>
    <property type="project" value="TreeGrafter"/>
</dbReference>
<dbReference type="GO" id="GO:0051287">
    <property type="term" value="F:NAD binding"/>
    <property type="evidence" value="ECO:0007669"/>
    <property type="project" value="InterPro"/>
</dbReference>
<dbReference type="EMBL" id="BRXZ01001583">
    <property type="protein sequence ID" value="GMH74546.1"/>
    <property type="molecule type" value="Genomic_DNA"/>
</dbReference>